<sequence length="150" mass="17043">MLYLKRTDSDDPDFVAFVRLLDADLAIRDGEEHAFYAQYNKIDKIKYVVLAYEDGKALGCGAIKEYEPGTMEVKRMYVLPDSRGKGIASQVLAELEGWARELSYTRCILETGLKQPEAISLYKKNGYQLFPNYGQYAGVENSVCFEKMVN</sequence>
<dbReference type="GO" id="GO:0016747">
    <property type="term" value="F:acyltransferase activity, transferring groups other than amino-acyl groups"/>
    <property type="evidence" value="ECO:0007669"/>
    <property type="project" value="InterPro"/>
</dbReference>
<evidence type="ECO:0000256" key="1">
    <source>
        <dbReference type="ARBA" id="ARBA00022679"/>
    </source>
</evidence>
<dbReference type="Pfam" id="PF00583">
    <property type="entry name" value="Acetyltransf_1"/>
    <property type="match status" value="1"/>
</dbReference>
<dbReference type="EMBL" id="FTNM01000001">
    <property type="protein sequence ID" value="SIQ72303.1"/>
    <property type="molecule type" value="Genomic_DNA"/>
</dbReference>
<protein>
    <submittedName>
        <fullName evidence="4">Ribosomal protein S18 acetylase RimI</fullName>
    </submittedName>
</protein>
<keyword evidence="1" id="KW-0808">Transferase</keyword>
<dbReference type="AlphaFoldDB" id="A0A1N6V331"/>
<evidence type="ECO:0000313" key="4">
    <source>
        <dbReference type="EMBL" id="SIQ72303.1"/>
    </source>
</evidence>
<dbReference type="Proteomes" id="UP000185924">
    <property type="component" value="Unassembled WGS sequence"/>
</dbReference>
<dbReference type="CDD" id="cd04301">
    <property type="entry name" value="NAT_SF"/>
    <property type="match status" value="1"/>
</dbReference>
<dbReference type="PANTHER" id="PTHR43877">
    <property type="entry name" value="AMINOALKYLPHOSPHONATE N-ACETYLTRANSFERASE-RELATED-RELATED"/>
    <property type="match status" value="1"/>
</dbReference>
<keyword evidence="5" id="KW-1185">Reference proteome</keyword>
<keyword evidence="4" id="KW-0689">Ribosomal protein</keyword>
<proteinExistence type="predicted"/>
<dbReference type="OrthoDB" id="9803233at2"/>
<gene>
    <name evidence="4" type="ORF">SAMN05421545_1210</name>
</gene>
<dbReference type="Gene3D" id="3.40.630.30">
    <property type="match status" value="1"/>
</dbReference>
<dbReference type="PROSITE" id="PS51186">
    <property type="entry name" value="GNAT"/>
    <property type="match status" value="1"/>
</dbReference>
<evidence type="ECO:0000256" key="2">
    <source>
        <dbReference type="ARBA" id="ARBA00023315"/>
    </source>
</evidence>
<evidence type="ECO:0000259" key="3">
    <source>
        <dbReference type="PROSITE" id="PS51186"/>
    </source>
</evidence>
<keyword evidence="2" id="KW-0012">Acyltransferase</keyword>
<reference evidence="5" key="1">
    <citation type="submission" date="2017-01" db="EMBL/GenBank/DDBJ databases">
        <authorList>
            <person name="Varghese N."/>
            <person name="Submissions S."/>
        </authorList>
    </citation>
    <scope>NUCLEOTIDE SEQUENCE [LARGE SCALE GENOMIC DNA]</scope>
    <source>
        <strain evidence="5">DM9</strain>
    </source>
</reference>
<dbReference type="STRING" id="1077936.SAMN05421545_1210"/>
<keyword evidence="4" id="KW-0687">Ribonucleoprotein</keyword>
<dbReference type="GO" id="GO:0005840">
    <property type="term" value="C:ribosome"/>
    <property type="evidence" value="ECO:0007669"/>
    <property type="project" value="UniProtKB-KW"/>
</dbReference>
<organism evidence="4 5">
    <name type="scientific">Pontibacter lucknowensis</name>
    <dbReference type="NCBI Taxonomy" id="1077936"/>
    <lineage>
        <taxon>Bacteria</taxon>
        <taxon>Pseudomonadati</taxon>
        <taxon>Bacteroidota</taxon>
        <taxon>Cytophagia</taxon>
        <taxon>Cytophagales</taxon>
        <taxon>Hymenobacteraceae</taxon>
        <taxon>Pontibacter</taxon>
    </lineage>
</organism>
<accession>A0A1N6V331</accession>
<dbReference type="InterPro" id="IPR000182">
    <property type="entry name" value="GNAT_dom"/>
</dbReference>
<feature type="domain" description="N-acetyltransferase" evidence="3">
    <location>
        <begin position="1"/>
        <end position="150"/>
    </location>
</feature>
<evidence type="ECO:0000313" key="5">
    <source>
        <dbReference type="Proteomes" id="UP000185924"/>
    </source>
</evidence>
<dbReference type="PANTHER" id="PTHR43877:SF2">
    <property type="entry name" value="AMINOALKYLPHOSPHONATE N-ACETYLTRANSFERASE-RELATED"/>
    <property type="match status" value="1"/>
</dbReference>
<dbReference type="RefSeq" id="WP_076421420.1">
    <property type="nucleotide sequence ID" value="NZ_FTNM01000001.1"/>
</dbReference>
<dbReference type="InterPro" id="IPR016181">
    <property type="entry name" value="Acyl_CoA_acyltransferase"/>
</dbReference>
<name>A0A1N6V331_9BACT</name>
<dbReference type="InterPro" id="IPR050832">
    <property type="entry name" value="Bact_Acetyltransf"/>
</dbReference>
<dbReference type="SUPFAM" id="SSF55729">
    <property type="entry name" value="Acyl-CoA N-acyltransferases (Nat)"/>
    <property type="match status" value="1"/>
</dbReference>